<sequence>MLVTEQKHMMERLECELQHNEELERLRKQQQEHHHHHHQHQSCPASQHQPSEQPQPQQLQTSAVGPSKIDTLLRDLYVENARLLRALQRAEDGRRRAEHNSTRLQYKCRVLSKLLTDVTRAAVDGGSSRVACA</sequence>
<name>A0A9J6DY75_RHIMP</name>
<proteinExistence type="predicted"/>
<organism evidence="2 3">
    <name type="scientific">Rhipicephalus microplus</name>
    <name type="common">Cattle tick</name>
    <name type="synonym">Boophilus microplus</name>
    <dbReference type="NCBI Taxonomy" id="6941"/>
    <lineage>
        <taxon>Eukaryota</taxon>
        <taxon>Metazoa</taxon>
        <taxon>Ecdysozoa</taxon>
        <taxon>Arthropoda</taxon>
        <taxon>Chelicerata</taxon>
        <taxon>Arachnida</taxon>
        <taxon>Acari</taxon>
        <taxon>Parasitiformes</taxon>
        <taxon>Ixodida</taxon>
        <taxon>Ixodoidea</taxon>
        <taxon>Ixodidae</taxon>
        <taxon>Rhipicephalinae</taxon>
        <taxon>Rhipicephalus</taxon>
        <taxon>Boophilus</taxon>
    </lineage>
</organism>
<dbReference type="AlphaFoldDB" id="A0A9J6DY75"/>
<dbReference type="Proteomes" id="UP000821866">
    <property type="component" value="Chromosome 4"/>
</dbReference>
<dbReference type="VEuPathDB" id="VectorBase:LOC119168255"/>
<accession>A0A9J6DY75</accession>
<dbReference type="EMBL" id="JABSTU010000006">
    <property type="protein sequence ID" value="KAH8027030.1"/>
    <property type="molecule type" value="Genomic_DNA"/>
</dbReference>
<feature type="compositionally biased region" description="Low complexity" evidence="1">
    <location>
        <begin position="41"/>
        <end position="62"/>
    </location>
</feature>
<evidence type="ECO:0000313" key="2">
    <source>
        <dbReference type="EMBL" id="KAH8027030.1"/>
    </source>
</evidence>
<comment type="caution">
    <text evidence="2">The sequence shown here is derived from an EMBL/GenBank/DDBJ whole genome shotgun (WGS) entry which is preliminary data.</text>
</comment>
<reference evidence="2" key="2">
    <citation type="submission" date="2021-09" db="EMBL/GenBank/DDBJ databases">
        <authorList>
            <person name="Jia N."/>
            <person name="Wang J."/>
            <person name="Shi W."/>
            <person name="Du L."/>
            <person name="Sun Y."/>
            <person name="Zhan W."/>
            <person name="Jiang J."/>
            <person name="Wang Q."/>
            <person name="Zhang B."/>
            <person name="Ji P."/>
            <person name="Sakyi L.B."/>
            <person name="Cui X."/>
            <person name="Yuan T."/>
            <person name="Jiang B."/>
            <person name="Yang W."/>
            <person name="Lam T.T.-Y."/>
            <person name="Chang Q."/>
            <person name="Ding S."/>
            <person name="Wang X."/>
            <person name="Zhu J."/>
            <person name="Ruan X."/>
            <person name="Zhao L."/>
            <person name="Wei J."/>
            <person name="Que T."/>
            <person name="Du C."/>
            <person name="Cheng J."/>
            <person name="Dai P."/>
            <person name="Han X."/>
            <person name="Huang E."/>
            <person name="Gao Y."/>
            <person name="Liu J."/>
            <person name="Shao H."/>
            <person name="Ye R."/>
            <person name="Li L."/>
            <person name="Wei W."/>
            <person name="Wang X."/>
            <person name="Wang C."/>
            <person name="Huo Q."/>
            <person name="Li W."/>
            <person name="Guo W."/>
            <person name="Chen H."/>
            <person name="Chen S."/>
            <person name="Zhou L."/>
            <person name="Zhou L."/>
            <person name="Ni X."/>
            <person name="Tian J."/>
            <person name="Zhou Y."/>
            <person name="Sheng Y."/>
            <person name="Liu T."/>
            <person name="Pan Y."/>
            <person name="Xia L."/>
            <person name="Li J."/>
            <person name="Zhao F."/>
            <person name="Cao W."/>
        </authorList>
    </citation>
    <scope>NUCLEOTIDE SEQUENCE</scope>
    <source>
        <strain evidence="2">Rmic-2018</strain>
        <tissue evidence="2">Larvae</tissue>
    </source>
</reference>
<keyword evidence="3" id="KW-1185">Reference proteome</keyword>
<gene>
    <name evidence="2" type="ORF">HPB51_001462</name>
</gene>
<feature type="region of interest" description="Disordered" evidence="1">
    <location>
        <begin position="25"/>
        <end position="66"/>
    </location>
</feature>
<evidence type="ECO:0000313" key="3">
    <source>
        <dbReference type="Proteomes" id="UP000821866"/>
    </source>
</evidence>
<evidence type="ECO:0000256" key="1">
    <source>
        <dbReference type="SAM" id="MobiDB-lite"/>
    </source>
</evidence>
<reference evidence="2" key="1">
    <citation type="journal article" date="2020" name="Cell">
        <title>Large-Scale Comparative Analyses of Tick Genomes Elucidate Their Genetic Diversity and Vector Capacities.</title>
        <authorList>
            <consortium name="Tick Genome and Microbiome Consortium (TIGMIC)"/>
            <person name="Jia N."/>
            <person name="Wang J."/>
            <person name="Shi W."/>
            <person name="Du L."/>
            <person name="Sun Y."/>
            <person name="Zhan W."/>
            <person name="Jiang J.F."/>
            <person name="Wang Q."/>
            <person name="Zhang B."/>
            <person name="Ji P."/>
            <person name="Bell-Sakyi L."/>
            <person name="Cui X.M."/>
            <person name="Yuan T.T."/>
            <person name="Jiang B.G."/>
            <person name="Yang W.F."/>
            <person name="Lam T.T."/>
            <person name="Chang Q.C."/>
            <person name="Ding S.J."/>
            <person name="Wang X.J."/>
            <person name="Zhu J.G."/>
            <person name="Ruan X.D."/>
            <person name="Zhao L."/>
            <person name="Wei J.T."/>
            <person name="Ye R.Z."/>
            <person name="Que T.C."/>
            <person name="Du C.H."/>
            <person name="Zhou Y.H."/>
            <person name="Cheng J.X."/>
            <person name="Dai P.F."/>
            <person name="Guo W.B."/>
            <person name="Han X.H."/>
            <person name="Huang E.J."/>
            <person name="Li L.F."/>
            <person name="Wei W."/>
            <person name="Gao Y.C."/>
            <person name="Liu J.Z."/>
            <person name="Shao H.Z."/>
            <person name="Wang X."/>
            <person name="Wang C.C."/>
            <person name="Yang T.C."/>
            <person name="Huo Q.B."/>
            <person name="Li W."/>
            <person name="Chen H.Y."/>
            <person name="Chen S.E."/>
            <person name="Zhou L.G."/>
            <person name="Ni X.B."/>
            <person name="Tian J.H."/>
            <person name="Sheng Y."/>
            <person name="Liu T."/>
            <person name="Pan Y.S."/>
            <person name="Xia L.Y."/>
            <person name="Li J."/>
            <person name="Zhao F."/>
            <person name="Cao W.C."/>
        </authorList>
    </citation>
    <scope>NUCLEOTIDE SEQUENCE</scope>
    <source>
        <strain evidence="2">Rmic-2018</strain>
    </source>
</reference>
<protein>
    <submittedName>
        <fullName evidence="2">Uncharacterized protein</fullName>
    </submittedName>
</protein>